<dbReference type="Proteomes" id="UP000000267">
    <property type="component" value="Unassembled WGS sequence"/>
</dbReference>
<dbReference type="HOGENOM" id="CLU_096618_0_0_1"/>
<evidence type="ECO:0000256" key="1">
    <source>
        <dbReference type="ARBA" id="ARBA00004448"/>
    </source>
</evidence>
<dbReference type="AlphaFoldDB" id="A7TLI2"/>
<comment type="similarity">
    <text evidence="2 11">Belongs to the CybS family.</text>
</comment>
<keyword evidence="4 11" id="KW-0999">Mitochondrion inner membrane</keyword>
<evidence type="ECO:0000313" key="12">
    <source>
        <dbReference type="EMBL" id="EDO16868.1"/>
    </source>
</evidence>
<dbReference type="STRING" id="436907.A7TLI2"/>
<comment type="caution">
    <text evidence="11">Lacks conserved residue(s) required for the propagation of feature annotation.</text>
</comment>
<evidence type="ECO:0000256" key="10">
    <source>
        <dbReference type="PIRSR" id="PIRSR607992-2"/>
    </source>
</evidence>
<feature type="binding site" description="axial binding residue" evidence="10">
    <location>
        <position position="101"/>
    </location>
    <ligand>
        <name>heme b</name>
        <dbReference type="ChEBI" id="CHEBI:60344"/>
        <note>ligand shared with SDHC</note>
    </ligand>
    <ligandPart>
        <name>Fe</name>
        <dbReference type="ChEBI" id="CHEBI:18248"/>
    </ligandPart>
</feature>
<evidence type="ECO:0000256" key="5">
    <source>
        <dbReference type="ARBA" id="ARBA00022946"/>
    </source>
</evidence>
<dbReference type="EMBL" id="DS480415">
    <property type="protein sequence ID" value="EDO16868.1"/>
    <property type="molecule type" value="Genomic_DNA"/>
</dbReference>
<keyword evidence="3 11" id="KW-0812">Transmembrane</keyword>
<evidence type="ECO:0000313" key="13">
    <source>
        <dbReference type="Proteomes" id="UP000000267"/>
    </source>
</evidence>
<dbReference type="Gene3D" id="1.20.1300.10">
    <property type="entry name" value="Fumarate reductase/succinate dehydrogenase, transmembrane subunit"/>
    <property type="match status" value="1"/>
</dbReference>
<dbReference type="OrthoDB" id="18577at2759"/>
<evidence type="ECO:0000256" key="8">
    <source>
        <dbReference type="ARBA" id="ARBA00023136"/>
    </source>
</evidence>
<accession>A7TLI2</accession>
<dbReference type="GO" id="GO:0006121">
    <property type="term" value="P:mitochondrial electron transport, succinate to ubiquinone"/>
    <property type="evidence" value="ECO:0007669"/>
    <property type="project" value="TreeGrafter"/>
</dbReference>
<evidence type="ECO:0000256" key="2">
    <source>
        <dbReference type="ARBA" id="ARBA00007294"/>
    </source>
</evidence>
<dbReference type="InterPro" id="IPR007992">
    <property type="entry name" value="CybS"/>
</dbReference>
<organism evidence="13">
    <name type="scientific">Vanderwaltozyma polyspora (strain ATCC 22028 / DSM 70294 / BCRC 21397 / CBS 2163 / NBRC 10782 / NRRL Y-8283 / UCD 57-17)</name>
    <name type="common">Kluyveromyces polysporus</name>
    <dbReference type="NCBI Taxonomy" id="436907"/>
    <lineage>
        <taxon>Eukaryota</taxon>
        <taxon>Fungi</taxon>
        <taxon>Dikarya</taxon>
        <taxon>Ascomycota</taxon>
        <taxon>Saccharomycotina</taxon>
        <taxon>Saccharomycetes</taxon>
        <taxon>Saccharomycetales</taxon>
        <taxon>Saccharomycetaceae</taxon>
        <taxon>Vanderwaltozyma</taxon>
    </lineage>
</organism>
<comment type="subcellular location">
    <subcellularLocation>
        <location evidence="1 11">Mitochondrion inner membrane</location>
        <topology evidence="1 11">Multi-pass membrane protein</topology>
    </subcellularLocation>
</comment>
<dbReference type="SUPFAM" id="SSF81343">
    <property type="entry name" value="Fumarate reductase respiratory complex transmembrane subunits"/>
    <property type="match status" value="1"/>
</dbReference>
<keyword evidence="10" id="KW-0408">Iron</keyword>
<dbReference type="GO" id="GO:0046872">
    <property type="term" value="F:metal ion binding"/>
    <property type="evidence" value="ECO:0007669"/>
    <property type="project" value="UniProtKB-KW"/>
</dbReference>
<keyword evidence="7 11" id="KW-0496">Mitochondrion</keyword>
<keyword evidence="8 11" id="KW-0472">Membrane</keyword>
<dbReference type="FunCoup" id="A7TLI2">
    <property type="interactions" value="290"/>
</dbReference>
<evidence type="ECO:0000256" key="4">
    <source>
        <dbReference type="ARBA" id="ARBA00022792"/>
    </source>
</evidence>
<sequence length="173" mass="19452">MFYKPVITNCTKRSLHVSRRLNFRIPFLPALPQAPGGVRGDVNEAYVPPKADKMHGSYHWDFERIVAVSIIPLVTIPTLGLSSMPLHSTIDAVLCVTAMSHFFLEFQSCITDYVQKRVYGKIQNYAMYLLYGGSLLSLIGIYNLQSEENQGFTGLLTKVFGKDTKNESIESKK</sequence>
<feature type="binding site" evidence="9">
    <location>
        <position position="113"/>
    </location>
    <ligand>
        <name>a ubiquinone</name>
        <dbReference type="ChEBI" id="CHEBI:16389"/>
        <note>ligand shared with IP/SDHB</note>
    </ligand>
</feature>
<gene>
    <name evidence="12" type="ORF">Kpol_1024p21</name>
</gene>
<evidence type="ECO:0000256" key="9">
    <source>
        <dbReference type="PIRSR" id="PIRSR607992-1"/>
    </source>
</evidence>
<dbReference type="KEGG" id="vpo:Kpol_1024p21"/>
<dbReference type="GO" id="GO:0005743">
    <property type="term" value="C:mitochondrial inner membrane"/>
    <property type="evidence" value="ECO:0007669"/>
    <property type="project" value="UniProtKB-SubCell"/>
</dbReference>
<dbReference type="PANTHER" id="PTHR13337:SF5">
    <property type="entry name" value="MITOCHONDRIAL INNER MEMBRANE PROTEIN SHH4-RELATED"/>
    <property type="match status" value="1"/>
</dbReference>
<dbReference type="GO" id="GO:0006099">
    <property type="term" value="P:tricarboxylic acid cycle"/>
    <property type="evidence" value="ECO:0007669"/>
    <property type="project" value="TreeGrafter"/>
</dbReference>
<dbReference type="OMA" id="HSCITDY"/>
<keyword evidence="10" id="KW-0479">Metal-binding</keyword>
<dbReference type="GO" id="GO:0048039">
    <property type="term" value="F:ubiquinone binding"/>
    <property type="evidence" value="ECO:0007669"/>
    <property type="project" value="TreeGrafter"/>
</dbReference>
<dbReference type="GeneID" id="5545051"/>
<keyword evidence="13" id="KW-1185">Reference proteome</keyword>
<evidence type="ECO:0000256" key="7">
    <source>
        <dbReference type="ARBA" id="ARBA00023128"/>
    </source>
</evidence>
<protein>
    <recommendedName>
        <fullName evidence="11">Succinate dehydrogenase [ubiquinone] cytochrome b small subunit</fullName>
    </recommendedName>
</protein>
<feature type="transmembrane region" description="Helical" evidence="11">
    <location>
        <begin position="125"/>
        <end position="144"/>
    </location>
</feature>
<evidence type="ECO:0000256" key="11">
    <source>
        <dbReference type="RuleBase" id="RU364031"/>
    </source>
</evidence>
<evidence type="ECO:0000256" key="3">
    <source>
        <dbReference type="ARBA" id="ARBA00022692"/>
    </source>
</evidence>
<name>A7TLI2_VANPO</name>
<dbReference type="InParanoid" id="A7TLI2"/>
<dbReference type="PhylomeDB" id="A7TLI2"/>
<proteinExistence type="inferred from homology"/>
<dbReference type="RefSeq" id="XP_001644726.1">
    <property type="nucleotide sequence ID" value="XM_001644676.1"/>
</dbReference>
<keyword evidence="6 11" id="KW-1133">Transmembrane helix</keyword>
<dbReference type="GO" id="GO:0020037">
    <property type="term" value="F:heme binding"/>
    <property type="evidence" value="ECO:0007669"/>
    <property type="project" value="TreeGrafter"/>
</dbReference>
<evidence type="ECO:0000256" key="6">
    <source>
        <dbReference type="ARBA" id="ARBA00022989"/>
    </source>
</evidence>
<dbReference type="Pfam" id="PF05328">
    <property type="entry name" value="CybS"/>
    <property type="match status" value="1"/>
</dbReference>
<keyword evidence="5 11" id="KW-0809">Transit peptide</keyword>
<dbReference type="eggNOG" id="KOG4097">
    <property type="taxonomic scope" value="Eukaryota"/>
</dbReference>
<dbReference type="PANTHER" id="PTHR13337">
    <property type="entry name" value="SUCCINATE DEHYDROGENASE"/>
    <property type="match status" value="1"/>
</dbReference>
<dbReference type="InterPro" id="IPR034804">
    <property type="entry name" value="SQR/QFR_C/D"/>
</dbReference>
<reference evidence="12 13" key="1">
    <citation type="journal article" date="2007" name="Proc. Natl. Acad. Sci. U.S.A.">
        <title>Independent sorting-out of thousands of duplicated gene pairs in two yeast species descended from a whole-genome duplication.</title>
        <authorList>
            <person name="Scannell D.R."/>
            <person name="Frank A.C."/>
            <person name="Conant G.C."/>
            <person name="Byrne K.P."/>
            <person name="Woolfit M."/>
            <person name="Wolfe K.H."/>
        </authorList>
    </citation>
    <scope>NUCLEOTIDE SEQUENCE [LARGE SCALE GENOMIC DNA]</scope>
    <source>
        <strain evidence="13">ATCC 22028 / DSM 70294 / BCRC 21397 / CBS 2163 / NBRC 10782 / NRRL Y-8283 / UCD 57-17</strain>
    </source>
</reference>